<dbReference type="AlphaFoldDB" id="A0A1G1YZV3"/>
<dbReference type="InterPro" id="IPR023799">
    <property type="entry name" value="RbfA_dom_sf"/>
</dbReference>
<dbReference type="EMBL" id="MHIU01000018">
    <property type="protein sequence ID" value="OGY57892.1"/>
    <property type="molecule type" value="Genomic_DNA"/>
</dbReference>
<organism evidence="3 4">
    <name type="scientific">Candidatus Colwellbacteria bacterium RIFCSPHIGHO2_02_FULL_43_15</name>
    <dbReference type="NCBI Taxonomy" id="1797686"/>
    <lineage>
        <taxon>Bacteria</taxon>
        <taxon>Candidatus Colwelliibacteriota</taxon>
    </lineage>
</organism>
<evidence type="ECO:0000313" key="3">
    <source>
        <dbReference type="EMBL" id="OGY57892.1"/>
    </source>
</evidence>
<dbReference type="Gene3D" id="3.30.300.20">
    <property type="match status" value="1"/>
</dbReference>
<evidence type="ECO:0000313" key="4">
    <source>
        <dbReference type="Proteomes" id="UP000178651"/>
    </source>
</evidence>
<keyword evidence="2" id="KW-0963">Cytoplasm</keyword>
<dbReference type="GO" id="GO:0030490">
    <property type="term" value="P:maturation of SSU-rRNA"/>
    <property type="evidence" value="ECO:0007669"/>
    <property type="project" value="UniProtKB-UniRule"/>
</dbReference>
<name>A0A1G1YZV3_9BACT</name>
<reference evidence="3 4" key="1">
    <citation type="journal article" date="2016" name="Nat. Commun.">
        <title>Thousands of microbial genomes shed light on interconnected biogeochemical processes in an aquifer system.</title>
        <authorList>
            <person name="Anantharaman K."/>
            <person name="Brown C.T."/>
            <person name="Hug L.A."/>
            <person name="Sharon I."/>
            <person name="Castelle C.J."/>
            <person name="Probst A.J."/>
            <person name="Thomas B.C."/>
            <person name="Singh A."/>
            <person name="Wilkins M.J."/>
            <person name="Karaoz U."/>
            <person name="Brodie E.L."/>
            <person name="Williams K.H."/>
            <person name="Hubbard S.S."/>
            <person name="Banfield J.F."/>
        </authorList>
    </citation>
    <scope>NUCLEOTIDE SEQUENCE [LARGE SCALE GENOMIC DNA]</scope>
</reference>
<dbReference type="PANTHER" id="PTHR33515:SF1">
    <property type="entry name" value="RIBOSOME-BINDING FACTOR A, CHLOROPLASTIC-RELATED"/>
    <property type="match status" value="1"/>
</dbReference>
<dbReference type="PROSITE" id="PS01319">
    <property type="entry name" value="RBFA"/>
    <property type="match status" value="1"/>
</dbReference>
<gene>
    <name evidence="2" type="primary">rbfA</name>
    <name evidence="3" type="ORF">A3D47_01260</name>
</gene>
<evidence type="ECO:0000256" key="2">
    <source>
        <dbReference type="HAMAP-Rule" id="MF_00003"/>
    </source>
</evidence>
<dbReference type="InterPro" id="IPR000238">
    <property type="entry name" value="RbfA"/>
</dbReference>
<proteinExistence type="inferred from homology"/>
<keyword evidence="1 2" id="KW-0690">Ribosome biogenesis</keyword>
<dbReference type="SUPFAM" id="SSF89919">
    <property type="entry name" value="Ribosome-binding factor A, RbfA"/>
    <property type="match status" value="1"/>
</dbReference>
<dbReference type="InterPro" id="IPR015946">
    <property type="entry name" value="KH_dom-like_a/b"/>
</dbReference>
<protein>
    <recommendedName>
        <fullName evidence="2">Ribosome-binding factor A</fullName>
    </recommendedName>
</protein>
<comment type="caution">
    <text evidence="3">The sequence shown here is derived from an EMBL/GenBank/DDBJ whole genome shotgun (WGS) entry which is preliminary data.</text>
</comment>
<comment type="similarity">
    <text evidence="2">Belongs to the RbfA family.</text>
</comment>
<dbReference type="GO" id="GO:0005829">
    <property type="term" value="C:cytosol"/>
    <property type="evidence" value="ECO:0007669"/>
    <property type="project" value="TreeGrafter"/>
</dbReference>
<comment type="subcellular location">
    <subcellularLocation>
        <location evidence="2">Cytoplasm</location>
    </subcellularLocation>
</comment>
<dbReference type="Proteomes" id="UP000178651">
    <property type="component" value="Unassembled WGS sequence"/>
</dbReference>
<dbReference type="GO" id="GO:0043024">
    <property type="term" value="F:ribosomal small subunit binding"/>
    <property type="evidence" value="ECO:0007669"/>
    <property type="project" value="TreeGrafter"/>
</dbReference>
<dbReference type="HAMAP" id="MF_00003">
    <property type="entry name" value="RbfA"/>
    <property type="match status" value="1"/>
</dbReference>
<evidence type="ECO:0000256" key="1">
    <source>
        <dbReference type="ARBA" id="ARBA00022517"/>
    </source>
</evidence>
<dbReference type="Pfam" id="PF02033">
    <property type="entry name" value="RBFA"/>
    <property type="match status" value="1"/>
</dbReference>
<comment type="subunit">
    <text evidence="2">Monomer. Binds 30S ribosomal subunits, but not 50S ribosomal subunits or 70S ribosomes.</text>
</comment>
<comment type="function">
    <text evidence="2">One of several proteins that assist in the late maturation steps of the functional core of the 30S ribosomal subunit. Associates with free 30S ribosomal subunits (but not with 30S subunits that are part of 70S ribosomes or polysomes). Required for efficient processing of 16S rRNA. May interact with the 5'-terminal helix region of 16S rRNA.</text>
</comment>
<dbReference type="NCBIfam" id="TIGR00082">
    <property type="entry name" value="rbfA"/>
    <property type="match status" value="1"/>
</dbReference>
<dbReference type="PANTHER" id="PTHR33515">
    <property type="entry name" value="RIBOSOME-BINDING FACTOR A, CHLOROPLASTIC-RELATED"/>
    <property type="match status" value="1"/>
</dbReference>
<sequence>MNHRELRMESLITEELGQLLVRDLDLEVGVLATISYVDVSSDLSRAEVGISVIPSDRSDEVMKVLVKEQGEFQHKLNRKLNIKPMPRIEFKYDSGLEHAANIERLLK</sequence>
<accession>A0A1G1YZV3</accession>
<dbReference type="InterPro" id="IPR020053">
    <property type="entry name" value="Ribosome-bd_factorA_CS"/>
</dbReference>